<feature type="domain" description="CheB-type methylesterase" evidence="9">
    <location>
        <begin position="150"/>
        <end position="331"/>
    </location>
</feature>
<keyword evidence="3 5" id="KW-0378">Hydrolase</keyword>
<dbReference type="InterPro" id="IPR011006">
    <property type="entry name" value="CheY-like_superfamily"/>
</dbReference>
<evidence type="ECO:0000259" key="8">
    <source>
        <dbReference type="PROSITE" id="PS50110"/>
    </source>
</evidence>
<evidence type="ECO:0000256" key="1">
    <source>
        <dbReference type="ARBA" id="ARBA00022490"/>
    </source>
</evidence>
<dbReference type="Gene3D" id="3.40.50.180">
    <property type="entry name" value="Methylesterase CheB, C-terminal domain"/>
    <property type="match status" value="1"/>
</dbReference>
<comment type="catalytic activity">
    <reaction evidence="5">
        <text>L-glutaminyl-[protein] + H2O = L-glutamyl-[protein] + NH4(+)</text>
        <dbReference type="Rhea" id="RHEA:16441"/>
        <dbReference type="Rhea" id="RHEA-COMP:10207"/>
        <dbReference type="Rhea" id="RHEA-COMP:10208"/>
        <dbReference type="ChEBI" id="CHEBI:15377"/>
        <dbReference type="ChEBI" id="CHEBI:28938"/>
        <dbReference type="ChEBI" id="CHEBI:29973"/>
        <dbReference type="ChEBI" id="CHEBI:30011"/>
        <dbReference type="EC" id="3.5.1.44"/>
    </reaction>
</comment>
<keyword evidence="1 5" id="KW-0963">Cytoplasm</keyword>
<feature type="active site" evidence="5 6">
    <location>
        <position position="182"/>
    </location>
</feature>
<evidence type="ECO:0000313" key="10">
    <source>
        <dbReference type="EMBL" id="RKX71251.1"/>
    </source>
</evidence>
<comment type="subcellular location">
    <subcellularLocation>
        <location evidence="5">Cytoplasm</location>
    </subcellularLocation>
</comment>
<dbReference type="AlphaFoldDB" id="A0A660SMK8"/>
<keyword evidence="2 5" id="KW-0145">Chemotaxis</keyword>
<dbReference type="CDD" id="cd17541">
    <property type="entry name" value="REC_CheB-like"/>
    <property type="match status" value="1"/>
</dbReference>
<evidence type="ECO:0000256" key="2">
    <source>
        <dbReference type="ARBA" id="ARBA00022500"/>
    </source>
</evidence>
<organism evidence="10 11">
    <name type="scientific">candidate division WOR-3 bacterium</name>
    <dbReference type="NCBI Taxonomy" id="2052148"/>
    <lineage>
        <taxon>Bacteria</taxon>
        <taxon>Bacteria division WOR-3</taxon>
    </lineage>
</organism>
<dbReference type="EC" id="3.5.1.44" evidence="5"/>
<evidence type="ECO:0000256" key="6">
    <source>
        <dbReference type="PROSITE-ProRule" id="PRU00050"/>
    </source>
</evidence>
<keyword evidence="5 7" id="KW-0597">Phosphoprotein</keyword>
<evidence type="ECO:0000256" key="5">
    <source>
        <dbReference type="HAMAP-Rule" id="MF_00099"/>
    </source>
</evidence>
<dbReference type="HAMAP" id="MF_00099">
    <property type="entry name" value="CheB_chemtxs"/>
    <property type="match status" value="1"/>
</dbReference>
<feature type="domain" description="Response regulatory" evidence="8">
    <location>
        <begin position="3"/>
        <end position="120"/>
    </location>
</feature>
<dbReference type="CDD" id="cd16432">
    <property type="entry name" value="CheB_Rec"/>
    <property type="match status" value="1"/>
</dbReference>
<dbReference type="Gene3D" id="3.40.50.2300">
    <property type="match status" value="1"/>
</dbReference>
<dbReference type="EC" id="3.1.1.61" evidence="5"/>
<comment type="function">
    <text evidence="5">Involved in chemotaxis. Part of a chemotaxis signal transduction system that modulates chemotaxis in response to various stimuli. Catalyzes the demethylation of specific methylglutamate residues introduced into the chemoreceptors (methyl-accepting chemotaxis proteins or MCP) by CheR. Also mediates the irreversible deamidation of specific glutamine residues to glutamic acid.</text>
</comment>
<comment type="PTM">
    <text evidence="5">Phosphorylated by CheA. Phosphorylation of the N-terminal regulatory domain activates the methylesterase activity.</text>
</comment>
<dbReference type="PROSITE" id="PS50110">
    <property type="entry name" value="RESPONSE_REGULATORY"/>
    <property type="match status" value="1"/>
</dbReference>
<dbReference type="SMART" id="SM00448">
    <property type="entry name" value="REC"/>
    <property type="match status" value="1"/>
</dbReference>
<evidence type="ECO:0000256" key="4">
    <source>
        <dbReference type="ARBA" id="ARBA00048267"/>
    </source>
</evidence>
<dbReference type="PANTHER" id="PTHR42872:SF6">
    <property type="entry name" value="PROTEIN-GLUTAMATE METHYLESTERASE_PROTEIN-GLUTAMINE GLUTAMINASE"/>
    <property type="match status" value="1"/>
</dbReference>
<dbReference type="Proteomes" id="UP000268469">
    <property type="component" value="Unassembled WGS sequence"/>
</dbReference>
<dbReference type="Pfam" id="PF01339">
    <property type="entry name" value="CheB_methylest"/>
    <property type="match status" value="1"/>
</dbReference>
<dbReference type="GO" id="GO:0006935">
    <property type="term" value="P:chemotaxis"/>
    <property type="evidence" value="ECO:0007669"/>
    <property type="project" value="UniProtKB-UniRule"/>
</dbReference>
<dbReference type="PANTHER" id="PTHR42872">
    <property type="entry name" value="PROTEIN-GLUTAMATE METHYLESTERASE/PROTEIN-GLUTAMINE GLUTAMINASE"/>
    <property type="match status" value="1"/>
</dbReference>
<dbReference type="GO" id="GO:0008984">
    <property type="term" value="F:protein-glutamate methylesterase activity"/>
    <property type="evidence" value="ECO:0007669"/>
    <property type="project" value="UniProtKB-UniRule"/>
</dbReference>
<dbReference type="InterPro" id="IPR035909">
    <property type="entry name" value="CheB_C"/>
</dbReference>
<dbReference type="InterPro" id="IPR001789">
    <property type="entry name" value="Sig_transdc_resp-reg_receiver"/>
</dbReference>
<comment type="similarity">
    <text evidence="5">Belongs to the CheB family.</text>
</comment>
<sequence length="331" mass="36270">MIRVLVVDDSILMVKVISDIINSIPNFKVCATARSAKEAVNKFVEYKPDLVSLDFELPDHDGLWVLERIFEHRWVPVVMVSAHTREGAEVTLRCLELGAVDFITKPSGTISLDLNRGLFAEKLNQAIQAKFKPAKVTPPILAKTGRFYCVGIGSSTGGVRALMATIPYLPDDFPGAVMIVQHMPKEFTASFAERLNRSSKLKVSEARGGEEIREGQIFIAPGGFHMIVKNRRIQLTHDPPIWGVRPAIDCLLPGIADNFTHSAIGVILTGMGRDGSEGIKRIKEKGGRTIAEDPRTAFIGSMPQNAIKTGCIDYILPLGSVVKKIVELVSE</sequence>
<dbReference type="InterPro" id="IPR000673">
    <property type="entry name" value="Sig_transdc_resp-reg_Me-estase"/>
</dbReference>
<dbReference type="GO" id="GO:0005737">
    <property type="term" value="C:cytoplasm"/>
    <property type="evidence" value="ECO:0007669"/>
    <property type="project" value="UniProtKB-SubCell"/>
</dbReference>
<evidence type="ECO:0000313" key="11">
    <source>
        <dbReference type="Proteomes" id="UP000268469"/>
    </source>
</evidence>
<dbReference type="SUPFAM" id="SSF52738">
    <property type="entry name" value="Methylesterase CheB, C-terminal domain"/>
    <property type="match status" value="1"/>
</dbReference>
<feature type="active site" evidence="5 6">
    <location>
        <position position="274"/>
    </location>
</feature>
<dbReference type="InterPro" id="IPR008248">
    <property type="entry name" value="CheB-like"/>
</dbReference>
<reference evidence="10 11" key="1">
    <citation type="submission" date="2018-06" db="EMBL/GenBank/DDBJ databases">
        <title>Extensive metabolic versatility and redundancy in microbially diverse, dynamic hydrothermal sediments.</title>
        <authorList>
            <person name="Dombrowski N."/>
            <person name="Teske A."/>
            <person name="Baker B.J."/>
        </authorList>
    </citation>
    <scope>NUCLEOTIDE SEQUENCE [LARGE SCALE GENOMIC DNA]</scope>
    <source>
        <strain evidence="10">B36_G15</strain>
    </source>
</reference>
<dbReference type="EMBL" id="QNBE01000013">
    <property type="protein sequence ID" value="RKX71251.1"/>
    <property type="molecule type" value="Genomic_DNA"/>
</dbReference>
<dbReference type="GO" id="GO:0000156">
    <property type="term" value="F:phosphorelay response regulator activity"/>
    <property type="evidence" value="ECO:0007669"/>
    <property type="project" value="InterPro"/>
</dbReference>
<evidence type="ECO:0000256" key="3">
    <source>
        <dbReference type="ARBA" id="ARBA00022801"/>
    </source>
</evidence>
<comment type="domain">
    <text evidence="5">Contains a C-terminal catalytic domain, and an N-terminal region which modulates catalytic activity.</text>
</comment>
<gene>
    <name evidence="5" type="primary">cheB</name>
    <name evidence="10" type="ORF">DRP53_02200</name>
</gene>
<dbReference type="GO" id="GO:0050568">
    <property type="term" value="F:protein-glutamine glutaminase activity"/>
    <property type="evidence" value="ECO:0007669"/>
    <property type="project" value="UniProtKB-UniRule"/>
</dbReference>
<dbReference type="NCBIfam" id="NF001965">
    <property type="entry name" value="PRK00742.1"/>
    <property type="match status" value="1"/>
</dbReference>
<evidence type="ECO:0000256" key="7">
    <source>
        <dbReference type="PROSITE-ProRule" id="PRU00169"/>
    </source>
</evidence>
<feature type="active site" evidence="5 6">
    <location>
        <position position="155"/>
    </location>
</feature>
<dbReference type="PROSITE" id="PS50122">
    <property type="entry name" value="CHEB"/>
    <property type="match status" value="1"/>
</dbReference>
<accession>A0A660SMK8</accession>
<name>A0A660SMK8_UNCW3</name>
<dbReference type="SUPFAM" id="SSF52172">
    <property type="entry name" value="CheY-like"/>
    <property type="match status" value="1"/>
</dbReference>
<protein>
    <recommendedName>
        <fullName evidence="5">Protein-glutamate methylesterase/protein-glutamine glutaminase</fullName>
        <ecNumber evidence="5">3.1.1.61</ecNumber>
        <ecNumber evidence="5">3.5.1.44</ecNumber>
    </recommendedName>
</protein>
<feature type="modified residue" description="4-aspartylphosphate" evidence="5 7">
    <location>
        <position position="54"/>
    </location>
</feature>
<comment type="caution">
    <text evidence="10">The sequence shown here is derived from an EMBL/GenBank/DDBJ whole genome shotgun (WGS) entry which is preliminary data.</text>
</comment>
<comment type="catalytic activity">
    <reaction evidence="4 5">
        <text>[protein]-L-glutamate 5-O-methyl ester + H2O = L-glutamyl-[protein] + methanol + H(+)</text>
        <dbReference type="Rhea" id="RHEA:23236"/>
        <dbReference type="Rhea" id="RHEA-COMP:10208"/>
        <dbReference type="Rhea" id="RHEA-COMP:10311"/>
        <dbReference type="ChEBI" id="CHEBI:15377"/>
        <dbReference type="ChEBI" id="CHEBI:15378"/>
        <dbReference type="ChEBI" id="CHEBI:17790"/>
        <dbReference type="ChEBI" id="CHEBI:29973"/>
        <dbReference type="ChEBI" id="CHEBI:82795"/>
        <dbReference type="EC" id="3.1.1.61"/>
    </reaction>
</comment>
<dbReference type="Pfam" id="PF00072">
    <property type="entry name" value="Response_reg"/>
    <property type="match status" value="1"/>
</dbReference>
<proteinExistence type="inferred from homology"/>
<dbReference type="PIRSF" id="PIRSF000876">
    <property type="entry name" value="RR_chemtxs_CheB"/>
    <property type="match status" value="1"/>
</dbReference>
<evidence type="ECO:0000259" key="9">
    <source>
        <dbReference type="PROSITE" id="PS50122"/>
    </source>
</evidence>